<organism evidence="1 2">
    <name type="scientific">Nocardia transvalensis</name>
    <dbReference type="NCBI Taxonomy" id="37333"/>
    <lineage>
        <taxon>Bacteria</taxon>
        <taxon>Bacillati</taxon>
        <taxon>Actinomycetota</taxon>
        <taxon>Actinomycetes</taxon>
        <taxon>Mycobacteriales</taxon>
        <taxon>Nocardiaceae</taxon>
        <taxon>Nocardia</taxon>
    </lineage>
</organism>
<keyword evidence="2" id="KW-1185">Reference proteome</keyword>
<dbReference type="AlphaFoldDB" id="A0A7W9UH08"/>
<name>A0A7W9UH08_9NOCA</name>
<protein>
    <recommendedName>
        <fullName evidence="3">WXG100 family type VII secretion target</fullName>
    </recommendedName>
</protein>
<dbReference type="RefSeq" id="WP_157185373.1">
    <property type="nucleotide sequence ID" value="NZ_JACHIT010000001.1"/>
</dbReference>
<gene>
    <name evidence="1" type="ORF">BJY24_001726</name>
</gene>
<proteinExistence type="predicted"/>
<evidence type="ECO:0000313" key="1">
    <source>
        <dbReference type="EMBL" id="MBB5912859.1"/>
    </source>
</evidence>
<evidence type="ECO:0008006" key="3">
    <source>
        <dbReference type="Google" id="ProtNLM"/>
    </source>
</evidence>
<evidence type="ECO:0000313" key="2">
    <source>
        <dbReference type="Proteomes" id="UP000540412"/>
    </source>
</evidence>
<accession>A0A7W9UH08</accession>
<comment type="caution">
    <text evidence="1">The sequence shown here is derived from an EMBL/GenBank/DDBJ whole genome shotgun (WGS) entry which is preliminary data.</text>
</comment>
<reference evidence="1 2" key="1">
    <citation type="submission" date="2020-08" db="EMBL/GenBank/DDBJ databases">
        <title>Sequencing the genomes of 1000 actinobacteria strains.</title>
        <authorList>
            <person name="Klenk H.-P."/>
        </authorList>
    </citation>
    <scope>NUCLEOTIDE SEQUENCE [LARGE SCALE GENOMIC DNA]</scope>
    <source>
        <strain evidence="1 2">DSM 43582</strain>
    </source>
</reference>
<dbReference type="Proteomes" id="UP000540412">
    <property type="component" value="Unassembled WGS sequence"/>
</dbReference>
<sequence>MAGNLKVTAHGLRSTAGHLDGVIGKLRRIHDGVDKMDAAAAGWMGTDSIGHALNDPAKGYDISAKNTRENLSAKIELLQTYRDGLIQGAEHLEKMEDDNRQDVDVRT</sequence>
<dbReference type="EMBL" id="JACHIT010000001">
    <property type="protein sequence ID" value="MBB5912859.1"/>
    <property type="molecule type" value="Genomic_DNA"/>
</dbReference>